<dbReference type="InterPro" id="IPR036047">
    <property type="entry name" value="F-box-like_dom_sf"/>
</dbReference>
<dbReference type="Proteomes" id="UP001215598">
    <property type="component" value="Unassembled WGS sequence"/>
</dbReference>
<evidence type="ECO:0008006" key="3">
    <source>
        <dbReference type="Google" id="ProtNLM"/>
    </source>
</evidence>
<comment type="caution">
    <text evidence="1">The sequence shown here is derived from an EMBL/GenBank/DDBJ whole genome shotgun (WGS) entry which is preliminary data.</text>
</comment>
<name>A0AAD7N638_9AGAR</name>
<proteinExistence type="predicted"/>
<dbReference type="SUPFAM" id="SSF81383">
    <property type="entry name" value="F-box domain"/>
    <property type="match status" value="1"/>
</dbReference>
<evidence type="ECO:0000313" key="1">
    <source>
        <dbReference type="EMBL" id="KAJ7746001.1"/>
    </source>
</evidence>
<sequence length="545" mass="61568">MWGDTPQFIIDDLPDEVLAIILKFVADFPIPSFSRSPPPPVVAGRVSRRWRTVALSSPELWTNIRIFGPGDGRRSCHWAAVFARRSQPYPLDISINLEAYTYITDMSGGSDYGYENPLPLSNALAVVSPHMGRWRTFALRGWSNQLEEFCAFVRAQSPLGTVSCLESAHLSAVDSGESYELHDLGDLLAGGRCRSLRVNIRLLLDIDFNRAGMTDTTLSPEFRRLLDSSSVLETLVIRNFGRRNPSTVLGKPRILGASIRSFAISFSVPRWYEVSGNSQSFTCFTDTFSFPNLEYLEIIGGCSGSPAEEIYVPEAWEDPLFPCLRTLRLEGVEFSRKGLALVQSFSRSIVDLQLIHTALYPYLYSQPIINDPWPALRTLTIELSPRNGVVRWIAPFLAARASKGVQTSISELILPLWPPDHALETVEPRLKVYLPRTRPSSGLMHTPSGSGFYLDANNKCLVDFEAVWVPPPEGSLCWNWVREWKMEADLARLEEEIEAALSVRRGMVRRSRRNASERRRNRRVKATPSRFGRHRYDLREDFSVV</sequence>
<protein>
    <recommendedName>
        <fullName evidence="3">F-box domain-containing protein</fullName>
    </recommendedName>
</protein>
<evidence type="ECO:0000313" key="2">
    <source>
        <dbReference type="Proteomes" id="UP001215598"/>
    </source>
</evidence>
<accession>A0AAD7N638</accession>
<dbReference type="Gene3D" id="1.20.1280.50">
    <property type="match status" value="1"/>
</dbReference>
<gene>
    <name evidence="1" type="ORF">B0H16DRAFT_1462594</name>
</gene>
<organism evidence="1 2">
    <name type="scientific">Mycena metata</name>
    <dbReference type="NCBI Taxonomy" id="1033252"/>
    <lineage>
        <taxon>Eukaryota</taxon>
        <taxon>Fungi</taxon>
        <taxon>Dikarya</taxon>
        <taxon>Basidiomycota</taxon>
        <taxon>Agaricomycotina</taxon>
        <taxon>Agaricomycetes</taxon>
        <taxon>Agaricomycetidae</taxon>
        <taxon>Agaricales</taxon>
        <taxon>Marasmiineae</taxon>
        <taxon>Mycenaceae</taxon>
        <taxon>Mycena</taxon>
    </lineage>
</organism>
<reference evidence="1" key="1">
    <citation type="submission" date="2023-03" db="EMBL/GenBank/DDBJ databases">
        <title>Massive genome expansion in bonnet fungi (Mycena s.s.) driven by repeated elements and novel gene families across ecological guilds.</title>
        <authorList>
            <consortium name="Lawrence Berkeley National Laboratory"/>
            <person name="Harder C.B."/>
            <person name="Miyauchi S."/>
            <person name="Viragh M."/>
            <person name="Kuo A."/>
            <person name="Thoen E."/>
            <person name="Andreopoulos B."/>
            <person name="Lu D."/>
            <person name="Skrede I."/>
            <person name="Drula E."/>
            <person name="Henrissat B."/>
            <person name="Morin E."/>
            <person name="Kohler A."/>
            <person name="Barry K."/>
            <person name="LaButti K."/>
            <person name="Morin E."/>
            <person name="Salamov A."/>
            <person name="Lipzen A."/>
            <person name="Mereny Z."/>
            <person name="Hegedus B."/>
            <person name="Baldrian P."/>
            <person name="Stursova M."/>
            <person name="Weitz H."/>
            <person name="Taylor A."/>
            <person name="Grigoriev I.V."/>
            <person name="Nagy L.G."/>
            <person name="Martin F."/>
            <person name="Kauserud H."/>
        </authorList>
    </citation>
    <scope>NUCLEOTIDE SEQUENCE</scope>
    <source>
        <strain evidence="1">CBHHK182m</strain>
    </source>
</reference>
<dbReference type="AlphaFoldDB" id="A0AAD7N638"/>
<dbReference type="EMBL" id="JARKIB010000081">
    <property type="protein sequence ID" value="KAJ7746001.1"/>
    <property type="molecule type" value="Genomic_DNA"/>
</dbReference>
<keyword evidence="2" id="KW-1185">Reference proteome</keyword>